<protein>
    <submittedName>
        <fullName evidence="2">Uncharacterized protein</fullName>
    </submittedName>
</protein>
<accession>A0A2I0GK44</accession>
<feature type="non-terminal residue" evidence="2">
    <location>
        <position position="57"/>
    </location>
</feature>
<organism evidence="2 3">
    <name type="scientific">Punica granatum</name>
    <name type="common">Pomegranate</name>
    <dbReference type="NCBI Taxonomy" id="22663"/>
    <lineage>
        <taxon>Eukaryota</taxon>
        <taxon>Viridiplantae</taxon>
        <taxon>Streptophyta</taxon>
        <taxon>Embryophyta</taxon>
        <taxon>Tracheophyta</taxon>
        <taxon>Spermatophyta</taxon>
        <taxon>Magnoliopsida</taxon>
        <taxon>eudicotyledons</taxon>
        <taxon>Gunneridae</taxon>
        <taxon>Pentapetalae</taxon>
        <taxon>rosids</taxon>
        <taxon>malvids</taxon>
        <taxon>Myrtales</taxon>
        <taxon>Lythraceae</taxon>
        <taxon>Punica</taxon>
    </lineage>
</organism>
<name>A0A2I0GK44_PUNGR</name>
<evidence type="ECO:0000313" key="2">
    <source>
        <dbReference type="EMBL" id="PKH63939.1"/>
    </source>
</evidence>
<gene>
    <name evidence="2" type="ORF">CRG98_050201</name>
</gene>
<proteinExistence type="predicted"/>
<evidence type="ECO:0000256" key="1">
    <source>
        <dbReference type="SAM" id="MobiDB-lite"/>
    </source>
</evidence>
<evidence type="ECO:0000313" key="3">
    <source>
        <dbReference type="Proteomes" id="UP000233551"/>
    </source>
</evidence>
<dbReference type="AlphaFoldDB" id="A0A2I0GK44"/>
<reference evidence="2 3" key="1">
    <citation type="submission" date="2017-11" db="EMBL/GenBank/DDBJ databases">
        <title>De-novo sequencing of pomegranate (Punica granatum L.) genome.</title>
        <authorList>
            <person name="Akparov Z."/>
            <person name="Amiraslanov A."/>
            <person name="Hajiyeva S."/>
            <person name="Abbasov M."/>
            <person name="Kaur K."/>
            <person name="Hamwieh A."/>
            <person name="Solovyev V."/>
            <person name="Salamov A."/>
            <person name="Braich B."/>
            <person name="Kosarev P."/>
            <person name="Mahmoud A."/>
            <person name="Hajiyev E."/>
            <person name="Babayeva S."/>
            <person name="Izzatullayeva V."/>
            <person name="Mammadov A."/>
            <person name="Mammadov A."/>
            <person name="Sharifova S."/>
            <person name="Ojaghi J."/>
            <person name="Eynullazada K."/>
            <person name="Bayramov B."/>
            <person name="Abdulazimova A."/>
            <person name="Shahmuradov I."/>
        </authorList>
    </citation>
    <scope>NUCLEOTIDE SEQUENCE [LARGE SCALE GENOMIC DNA]</scope>
    <source>
        <strain evidence="3">cv. AG2017</strain>
        <tissue evidence="2">Leaf</tissue>
    </source>
</reference>
<keyword evidence="3" id="KW-1185">Reference proteome</keyword>
<comment type="caution">
    <text evidence="2">The sequence shown here is derived from an EMBL/GenBank/DDBJ whole genome shotgun (WGS) entry which is preliminary data.</text>
</comment>
<sequence length="57" mass="6138">MEWGGPRRCLLVAGHTGGGGRLRRPHEVAGGQQQRQEVAGSGRLWRRADGCGGWQGK</sequence>
<dbReference type="EMBL" id="PGOL01044906">
    <property type="protein sequence ID" value="PKH63939.1"/>
    <property type="molecule type" value="Genomic_DNA"/>
</dbReference>
<feature type="region of interest" description="Disordered" evidence="1">
    <location>
        <begin position="15"/>
        <end position="57"/>
    </location>
</feature>
<dbReference type="Proteomes" id="UP000233551">
    <property type="component" value="Unassembled WGS sequence"/>
</dbReference>